<gene>
    <name evidence="3" type="ORF">N8I77_001119</name>
</gene>
<feature type="region of interest" description="Disordered" evidence="1">
    <location>
        <begin position="177"/>
        <end position="206"/>
    </location>
</feature>
<evidence type="ECO:0000256" key="2">
    <source>
        <dbReference type="SAM" id="SignalP"/>
    </source>
</evidence>
<reference evidence="3" key="1">
    <citation type="submission" date="2023-06" db="EMBL/GenBank/DDBJ databases">
        <authorList>
            <person name="Noh H."/>
        </authorList>
    </citation>
    <scope>NUCLEOTIDE SEQUENCE</scope>
    <source>
        <strain evidence="3">DUCC20226</strain>
    </source>
</reference>
<name>A0AAD9SNG1_PHOAM</name>
<feature type="chain" id="PRO_5042292799" evidence="2">
    <location>
        <begin position="20"/>
        <end position="206"/>
    </location>
</feature>
<keyword evidence="2" id="KW-0732">Signal</keyword>
<evidence type="ECO:0000313" key="4">
    <source>
        <dbReference type="Proteomes" id="UP001265746"/>
    </source>
</evidence>
<accession>A0AAD9SNG1</accession>
<dbReference type="EMBL" id="JAUJFL010000001">
    <property type="protein sequence ID" value="KAK2614273.1"/>
    <property type="molecule type" value="Genomic_DNA"/>
</dbReference>
<evidence type="ECO:0000313" key="3">
    <source>
        <dbReference type="EMBL" id="KAK2614273.1"/>
    </source>
</evidence>
<feature type="compositionally biased region" description="Basic and acidic residues" evidence="1">
    <location>
        <begin position="118"/>
        <end position="130"/>
    </location>
</feature>
<keyword evidence="4" id="KW-1185">Reference proteome</keyword>
<comment type="caution">
    <text evidence="3">The sequence shown here is derived from an EMBL/GenBank/DDBJ whole genome shotgun (WGS) entry which is preliminary data.</text>
</comment>
<proteinExistence type="predicted"/>
<organism evidence="3 4">
    <name type="scientific">Phomopsis amygdali</name>
    <name type="common">Fusicoccum amygdali</name>
    <dbReference type="NCBI Taxonomy" id="1214568"/>
    <lineage>
        <taxon>Eukaryota</taxon>
        <taxon>Fungi</taxon>
        <taxon>Dikarya</taxon>
        <taxon>Ascomycota</taxon>
        <taxon>Pezizomycotina</taxon>
        <taxon>Sordariomycetes</taxon>
        <taxon>Sordariomycetidae</taxon>
        <taxon>Diaporthales</taxon>
        <taxon>Diaporthaceae</taxon>
        <taxon>Diaporthe</taxon>
    </lineage>
</organism>
<feature type="signal peptide" evidence="2">
    <location>
        <begin position="1"/>
        <end position="19"/>
    </location>
</feature>
<sequence length="206" mass="21464">MLGRRLAYVLAGLGAPTWAVPVLPRDDTSPQSVPQGCIPEVWEQAHFCIIAPPTTTIGPSTKIRDTKDEALEARAADNATPVLEIKGTPTNGDCIPIVWNGVSICIAPPTTTIGPSTKRTEPEVLAERDTPSPTPTESQTCAIWNGVIICWAPPQTTIGADPSVPGGPLIPGPYVPGQPITPDPTIPGGEITPDPYVPGGEVTPST</sequence>
<dbReference type="AlphaFoldDB" id="A0AAD9SNG1"/>
<protein>
    <submittedName>
        <fullName evidence="3">Uncharacterized protein</fullName>
    </submittedName>
</protein>
<feature type="region of interest" description="Disordered" evidence="1">
    <location>
        <begin position="113"/>
        <end position="139"/>
    </location>
</feature>
<evidence type="ECO:0000256" key="1">
    <source>
        <dbReference type="SAM" id="MobiDB-lite"/>
    </source>
</evidence>
<dbReference type="Proteomes" id="UP001265746">
    <property type="component" value="Unassembled WGS sequence"/>
</dbReference>